<dbReference type="Proteomes" id="UP000287188">
    <property type="component" value="Unassembled WGS sequence"/>
</dbReference>
<dbReference type="InterPro" id="IPR046335">
    <property type="entry name" value="LacI/GalR-like_sensor"/>
</dbReference>
<evidence type="ECO:0000256" key="3">
    <source>
        <dbReference type="ARBA" id="ARBA00023163"/>
    </source>
</evidence>
<dbReference type="SUPFAM" id="SSF47413">
    <property type="entry name" value="lambda repressor-like DNA-binding domains"/>
    <property type="match status" value="1"/>
</dbReference>
<dbReference type="InterPro" id="IPR010982">
    <property type="entry name" value="Lambda_DNA-bd_dom_sf"/>
</dbReference>
<dbReference type="PANTHER" id="PTHR30146">
    <property type="entry name" value="LACI-RELATED TRANSCRIPTIONAL REPRESSOR"/>
    <property type="match status" value="1"/>
</dbReference>
<proteinExistence type="predicted"/>
<dbReference type="PROSITE" id="PS00356">
    <property type="entry name" value="HTH_LACI_1"/>
    <property type="match status" value="1"/>
</dbReference>
<keyword evidence="1" id="KW-0805">Transcription regulation</keyword>
<keyword evidence="6" id="KW-1185">Reference proteome</keyword>
<protein>
    <submittedName>
        <fullName evidence="5">LacI family transcriptional regulator</fullName>
    </submittedName>
</protein>
<evidence type="ECO:0000256" key="1">
    <source>
        <dbReference type="ARBA" id="ARBA00023015"/>
    </source>
</evidence>
<dbReference type="Pfam" id="PF13377">
    <property type="entry name" value="Peripla_BP_3"/>
    <property type="match status" value="1"/>
</dbReference>
<dbReference type="GO" id="GO:0003700">
    <property type="term" value="F:DNA-binding transcription factor activity"/>
    <property type="evidence" value="ECO:0007669"/>
    <property type="project" value="TreeGrafter"/>
</dbReference>
<name>A0A402ATG7_9CHLR</name>
<dbReference type="InterPro" id="IPR000843">
    <property type="entry name" value="HTH_LacI"/>
</dbReference>
<dbReference type="PROSITE" id="PS50932">
    <property type="entry name" value="HTH_LACI_2"/>
    <property type="match status" value="1"/>
</dbReference>
<organism evidence="5 6">
    <name type="scientific">Dictyobacter kobayashii</name>
    <dbReference type="NCBI Taxonomy" id="2014872"/>
    <lineage>
        <taxon>Bacteria</taxon>
        <taxon>Bacillati</taxon>
        <taxon>Chloroflexota</taxon>
        <taxon>Ktedonobacteria</taxon>
        <taxon>Ktedonobacterales</taxon>
        <taxon>Dictyobacteraceae</taxon>
        <taxon>Dictyobacter</taxon>
    </lineage>
</organism>
<dbReference type="Gene3D" id="3.40.50.2300">
    <property type="match status" value="2"/>
</dbReference>
<evidence type="ECO:0000313" key="5">
    <source>
        <dbReference type="EMBL" id="GCE22365.1"/>
    </source>
</evidence>
<dbReference type="EMBL" id="BIFS01000002">
    <property type="protein sequence ID" value="GCE22365.1"/>
    <property type="molecule type" value="Genomic_DNA"/>
</dbReference>
<dbReference type="PANTHER" id="PTHR30146:SF109">
    <property type="entry name" value="HTH-TYPE TRANSCRIPTIONAL REGULATOR GALS"/>
    <property type="match status" value="1"/>
</dbReference>
<dbReference type="CDD" id="cd01392">
    <property type="entry name" value="HTH_LacI"/>
    <property type="match status" value="1"/>
</dbReference>
<sequence>MSDKRAKNQGGPSRALIWDIAQKSGVSIATVSRVLNERPDVSQATRDKVMAYVRELGYVSNRHARSLVSGHVSYIAFTVPRVDHFVEILEGATQVAEEHDANLVICPTRHEHSREVTLLERLRGGGADGALLILPSESKDELAKLRAQNYPFVVVDPRYPLGDEIPTVSAANMSGSRAATEHLVELGHKRIGVITGYPDWNASIDRLAGFHSVLIAAGLYNTYSAEMVCHGDFSVDGGYSAACRLLELADRPTAIFAFNDDMAVGAMRAIREHNLSIPEDISVVGFDDTRFASFVTPPLTTVRQPTYELGRVGIETLYRVLDEQSLEVPRIELSTKLIVRDSTAPCPTPR</sequence>
<comment type="caution">
    <text evidence="5">The sequence shown here is derived from an EMBL/GenBank/DDBJ whole genome shotgun (WGS) entry which is preliminary data.</text>
</comment>
<evidence type="ECO:0000259" key="4">
    <source>
        <dbReference type="PROSITE" id="PS50932"/>
    </source>
</evidence>
<dbReference type="RefSeq" id="WP_126555080.1">
    <property type="nucleotide sequence ID" value="NZ_BIFS01000002.1"/>
</dbReference>
<reference evidence="6" key="1">
    <citation type="submission" date="2018-12" db="EMBL/GenBank/DDBJ databases">
        <title>Tengunoibacter tsumagoiensis gen. nov., sp. nov., Dictyobacter kobayashii sp. nov., D. alpinus sp. nov., and D. joshuensis sp. nov. and description of Dictyobacteraceae fam. nov. within the order Ktedonobacterales isolated from Tengu-no-mugimeshi.</title>
        <authorList>
            <person name="Wang C.M."/>
            <person name="Zheng Y."/>
            <person name="Sakai Y."/>
            <person name="Toyoda A."/>
            <person name="Minakuchi Y."/>
            <person name="Abe K."/>
            <person name="Yokota A."/>
            <person name="Yabe S."/>
        </authorList>
    </citation>
    <scope>NUCLEOTIDE SEQUENCE [LARGE SCALE GENOMIC DNA]</scope>
    <source>
        <strain evidence="6">Uno11</strain>
    </source>
</reference>
<feature type="domain" description="HTH lacI-type" evidence="4">
    <location>
        <begin position="19"/>
        <end position="69"/>
    </location>
</feature>
<dbReference type="Pfam" id="PF00356">
    <property type="entry name" value="LacI"/>
    <property type="match status" value="1"/>
</dbReference>
<dbReference type="InterPro" id="IPR028082">
    <property type="entry name" value="Peripla_BP_I"/>
</dbReference>
<dbReference type="SMART" id="SM00354">
    <property type="entry name" value="HTH_LACI"/>
    <property type="match status" value="1"/>
</dbReference>
<gene>
    <name evidence="5" type="ORF">KDK_61650</name>
</gene>
<evidence type="ECO:0000313" key="6">
    <source>
        <dbReference type="Proteomes" id="UP000287188"/>
    </source>
</evidence>
<dbReference type="SUPFAM" id="SSF53822">
    <property type="entry name" value="Periplasmic binding protein-like I"/>
    <property type="match status" value="1"/>
</dbReference>
<dbReference type="GO" id="GO:0000976">
    <property type="term" value="F:transcription cis-regulatory region binding"/>
    <property type="evidence" value="ECO:0007669"/>
    <property type="project" value="TreeGrafter"/>
</dbReference>
<dbReference type="Gene3D" id="1.10.260.40">
    <property type="entry name" value="lambda repressor-like DNA-binding domains"/>
    <property type="match status" value="1"/>
</dbReference>
<dbReference type="CDD" id="cd06267">
    <property type="entry name" value="PBP1_LacI_sugar_binding-like"/>
    <property type="match status" value="1"/>
</dbReference>
<dbReference type="AlphaFoldDB" id="A0A402ATG7"/>
<keyword evidence="3" id="KW-0804">Transcription</keyword>
<evidence type="ECO:0000256" key="2">
    <source>
        <dbReference type="ARBA" id="ARBA00023125"/>
    </source>
</evidence>
<dbReference type="OrthoDB" id="9784962at2"/>
<accession>A0A402ATG7</accession>
<keyword evidence="2" id="KW-0238">DNA-binding</keyword>